<organism evidence="1 2">
    <name type="scientific">Nocardia terrae</name>
    <dbReference type="NCBI Taxonomy" id="2675851"/>
    <lineage>
        <taxon>Bacteria</taxon>
        <taxon>Bacillati</taxon>
        <taxon>Actinomycetota</taxon>
        <taxon>Actinomycetes</taxon>
        <taxon>Mycobacteriales</taxon>
        <taxon>Nocardiaceae</taxon>
        <taxon>Nocardia</taxon>
    </lineage>
</organism>
<gene>
    <name evidence="1" type="ORF">GPX89_14055</name>
</gene>
<dbReference type="AlphaFoldDB" id="A0A7K1UVF7"/>
<dbReference type="EMBL" id="WRPP01000002">
    <property type="protein sequence ID" value="MVU78363.1"/>
    <property type="molecule type" value="Genomic_DNA"/>
</dbReference>
<comment type="caution">
    <text evidence="1">The sequence shown here is derived from an EMBL/GenBank/DDBJ whole genome shotgun (WGS) entry which is preliminary data.</text>
</comment>
<evidence type="ECO:0000313" key="1">
    <source>
        <dbReference type="EMBL" id="MVU78363.1"/>
    </source>
</evidence>
<dbReference type="InterPro" id="IPR012349">
    <property type="entry name" value="Split_barrel_FMN-bd"/>
</dbReference>
<sequence>MPMPRWLAQTNKYGLNRLTRFLAPWLPGWALVVHRGRKSGRTFRTPLWAFRRGDDFVIALTYGSTSDWVRNVEAAGSFDLVHLGHHHRLTNPHVYRDPKAADMPLPIRLMLRYVLAAPEFLRATVAPAVPEAA</sequence>
<protein>
    <submittedName>
        <fullName evidence="1">DUF385 domain-containing protein</fullName>
    </submittedName>
</protein>
<dbReference type="Gene3D" id="2.30.110.10">
    <property type="entry name" value="Electron Transport, Fmn-binding Protein, Chain A"/>
    <property type="match status" value="1"/>
</dbReference>
<dbReference type="RefSeq" id="WP_157387877.1">
    <property type="nucleotide sequence ID" value="NZ_WRPP01000002.1"/>
</dbReference>
<name>A0A7K1UVF7_9NOCA</name>
<accession>A0A7K1UVF7</accession>
<dbReference type="GO" id="GO:0016491">
    <property type="term" value="F:oxidoreductase activity"/>
    <property type="evidence" value="ECO:0007669"/>
    <property type="project" value="InterPro"/>
</dbReference>
<dbReference type="Pfam" id="PF04075">
    <property type="entry name" value="F420H2_quin_red"/>
    <property type="match status" value="1"/>
</dbReference>
<dbReference type="Proteomes" id="UP000466794">
    <property type="component" value="Unassembled WGS sequence"/>
</dbReference>
<dbReference type="InterPro" id="IPR004378">
    <property type="entry name" value="F420H2_quin_Rdtase"/>
</dbReference>
<keyword evidence="2" id="KW-1185">Reference proteome</keyword>
<proteinExistence type="predicted"/>
<evidence type="ECO:0000313" key="2">
    <source>
        <dbReference type="Proteomes" id="UP000466794"/>
    </source>
</evidence>
<reference evidence="1 2" key="1">
    <citation type="submission" date="2019-12" db="EMBL/GenBank/DDBJ databases">
        <title>Nocardia sp. nov. ET3-3 isolated from soil.</title>
        <authorList>
            <person name="Kanchanasin P."/>
            <person name="Tanasupawat S."/>
            <person name="Yuki M."/>
            <person name="Kudo T."/>
        </authorList>
    </citation>
    <scope>NUCLEOTIDE SEQUENCE [LARGE SCALE GENOMIC DNA]</scope>
    <source>
        <strain evidence="1 2">ET3-3</strain>
    </source>
</reference>